<feature type="region of interest" description="Disordered" evidence="1">
    <location>
        <begin position="215"/>
        <end position="274"/>
    </location>
</feature>
<reference evidence="3 4" key="2">
    <citation type="submission" date="2024-10" db="EMBL/GenBank/DDBJ databases">
        <authorList>
            <person name="Ryan C."/>
        </authorList>
    </citation>
    <scope>NUCLEOTIDE SEQUENCE [LARGE SCALE GENOMIC DNA]</scope>
</reference>
<evidence type="ECO:0000313" key="2">
    <source>
        <dbReference type="EMBL" id="CAL4947132.1"/>
    </source>
</evidence>
<dbReference type="Proteomes" id="UP001497457">
    <property type="component" value="Chromosome 18b"/>
</dbReference>
<evidence type="ECO:0000313" key="3">
    <source>
        <dbReference type="EMBL" id="CAL4954225.1"/>
    </source>
</evidence>
<protein>
    <submittedName>
        <fullName evidence="3">Uncharacterized protein</fullName>
    </submittedName>
</protein>
<gene>
    <name evidence="2" type="ORF">URODEC1_LOCUS36559</name>
    <name evidence="3" type="ORF">URODEC1_LOCUS40678</name>
</gene>
<evidence type="ECO:0000256" key="1">
    <source>
        <dbReference type="SAM" id="MobiDB-lite"/>
    </source>
</evidence>
<reference evidence="4" key="1">
    <citation type="submission" date="2024-06" db="EMBL/GenBank/DDBJ databases">
        <authorList>
            <person name="Ryan C."/>
        </authorList>
    </citation>
    <scope>NUCLEOTIDE SEQUENCE [LARGE SCALE GENOMIC DNA]</scope>
</reference>
<name>A0ABC8Z3P1_9POAL</name>
<dbReference type="EMBL" id="OZ075128">
    <property type="protein sequence ID" value="CAL4954225.1"/>
    <property type="molecule type" value="Genomic_DNA"/>
</dbReference>
<sequence>MMQGSCVPGGSGGDGGRDALLGIQDKMKNEDMDTIFRGVFTDVSPCVVIVEQIGRIDNFCVGSIVLSEEGQGTFILTQSEIASYSNLAVRFVDGHKSPAALLLKFEEMCVLTTRFYPNCKTLQFLERNLIDHTYAVTVAPATKTSVRNIPGFVIQKSLEAGCHNDKRLIPGSETCFTFSCLYGDQSSNCVSRMISGPVFDMDRKAIGFVTDDMRYSYKPEDEDENMSDGDEDGNTSDDEEDGNTSDDEEDGNISDDDEDGNEEEDGNISDEDEYIEAGFDLKIGVSSTKLQSRLAQMLENSDWREALCSKHKAATEFKECSGH</sequence>
<dbReference type="AlphaFoldDB" id="A0ABC8Z3P1"/>
<dbReference type="EMBL" id="OZ075127">
    <property type="protein sequence ID" value="CAL4947132.1"/>
    <property type="molecule type" value="Genomic_DNA"/>
</dbReference>
<feature type="compositionally biased region" description="Acidic residues" evidence="1">
    <location>
        <begin position="220"/>
        <end position="274"/>
    </location>
</feature>
<keyword evidence="4" id="KW-1185">Reference proteome</keyword>
<evidence type="ECO:0000313" key="4">
    <source>
        <dbReference type="Proteomes" id="UP001497457"/>
    </source>
</evidence>
<proteinExistence type="predicted"/>
<dbReference type="Proteomes" id="UP001497457">
    <property type="component" value="Chromosome 17b"/>
</dbReference>
<organism evidence="3 4">
    <name type="scientific">Urochloa decumbens</name>
    <dbReference type="NCBI Taxonomy" id="240449"/>
    <lineage>
        <taxon>Eukaryota</taxon>
        <taxon>Viridiplantae</taxon>
        <taxon>Streptophyta</taxon>
        <taxon>Embryophyta</taxon>
        <taxon>Tracheophyta</taxon>
        <taxon>Spermatophyta</taxon>
        <taxon>Magnoliopsida</taxon>
        <taxon>Liliopsida</taxon>
        <taxon>Poales</taxon>
        <taxon>Poaceae</taxon>
        <taxon>PACMAD clade</taxon>
        <taxon>Panicoideae</taxon>
        <taxon>Panicodae</taxon>
        <taxon>Paniceae</taxon>
        <taxon>Melinidinae</taxon>
        <taxon>Urochloa</taxon>
    </lineage>
</organism>
<accession>A0ABC8Z3P1</accession>